<keyword evidence="1" id="KW-0812">Transmembrane</keyword>
<sequence length="99" mass="10855">MFLRRALVSANTLAAPLRGAKPALRYVSAPNPPALPAHSPQALESMFQFEQTNKTPMASLVLYFTVAFIPLACTVPNLHNSHYFGMHLRGRLAEANASY</sequence>
<organism evidence="2">
    <name type="scientific">Fonticula alba</name>
    <name type="common">Slime mold</name>
    <dbReference type="NCBI Taxonomy" id="691883"/>
    <lineage>
        <taxon>Eukaryota</taxon>
        <taxon>Rotosphaerida</taxon>
        <taxon>Fonticulaceae</taxon>
        <taxon>Fonticula</taxon>
    </lineage>
</organism>
<dbReference type="EMBL" id="KB932203">
    <property type="protein sequence ID" value="KCV71138.1"/>
    <property type="molecule type" value="Genomic_DNA"/>
</dbReference>
<evidence type="ECO:0000313" key="3">
    <source>
        <dbReference type="Proteomes" id="UP000030693"/>
    </source>
</evidence>
<accession>A0A058ZB42</accession>
<name>A0A058ZB42_FONAL</name>
<dbReference type="Proteomes" id="UP000030693">
    <property type="component" value="Unassembled WGS sequence"/>
</dbReference>
<proteinExistence type="predicted"/>
<dbReference type="AlphaFoldDB" id="A0A058ZB42"/>
<reference evidence="2" key="1">
    <citation type="submission" date="2013-04" db="EMBL/GenBank/DDBJ databases">
        <title>The Genome Sequence of Fonticula alba ATCC 38817.</title>
        <authorList>
            <consortium name="The Broad Institute Genomics Platform"/>
            <person name="Russ C."/>
            <person name="Cuomo C."/>
            <person name="Burger G."/>
            <person name="Gray M.W."/>
            <person name="Holland P.W.H."/>
            <person name="King N."/>
            <person name="Lang F.B.F."/>
            <person name="Roger A.J."/>
            <person name="Ruiz-Trillo I."/>
            <person name="Brown M."/>
            <person name="Walker B."/>
            <person name="Young S."/>
            <person name="Zeng Q."/>
            <person name="Gargeya S."/>
            <person name="Fitzgerald M."/>
            <person name="Haas B."/>
            <person name="Abouelleil A."/>
            <person name="Allen A.W."/>
            <person name="Alvarado L."/>
            <person name="Arachchi H.M."/>
            <person name="Berlin A.M."/>
            <person name="Chapman S.B."/>
            <person name="Gainer-Dewar J."/>
            <person name="Goldberg J."/>
            <person name="Griggs A."/>
            <person name="Gujja S."/>
            <person name="Hansen M."/>
            <person name="Howarth C."/>
            <person name="Imamovic A."/>
            <person name="Ireland A."/>
            <person name="Larimer J."/>
            <person name="McCowan C."/>
            <person name="Murphy C."/>
            <person name="Pearson M."/>
            <person name="Poon T.W."/>
            <person name="Priest M."/>
            <person name="Roberts A."/>
            <person name="Saif S."/>
            <person name="Shea T."/>
            <person name="Sisk P."/>
            <person name="Sykes S."/>
            <person name="Wortman J."/>
            <person name="Nusbaum C."/>
            <person name="Birren B."/>
        </authorList>
    </citation>
    <scope>NUCLEOTIDE SEQUENCE [LARGE SCALE GENOMIC DNA]</scope>
    <source>
        <strain evidence="2">ATCC 38817</strain>
    </source>
</reference>
<gene>
    <name evidence="2" type="ORF">H696_02089</name>
</gene>
<keyword evidence="1" id="KW-1133">Transmembrane helix</keyword>
<keyword evidence="3" id="KW-1185">Reference proteome</keyword>
<feature type="transmembrane region" description="Helical" evidence="1">
    <location>
        <begin position="60"/>
        <end position="79"/>
    </location>
</feature>
<protein>
    <submittedName>
        <fullName evidence="2">Uncharacterized protein</fullName>
    </submittedName>
</protein>
<evidence type="ECO:0000256" key="1">
    <source>
        <dbReference type="SAM" id="Phobius"/>
    </source>
</evidence>
<evidence type="ECO:0000313" key="2">
    <source>
        <dbReference type="EMBL" id="KCV71138.1"/>
    </source>
</evidence>
<dbReference type="GeneID" id="20526814"/>
<dbReference type="RefSeq" id="XP_009494261.1">
    <property type="nucleotide sequence ID" value="XM_009495986.1"/>
</dbReference>
<keyword evidence="1" id="KW-0472">Membrane</keyword>